<feature type="non-terminal residue" evidence="1">
    <location>
        <position position="54"/>
    </location>
</feature>
<dbReference type="EMBL" id="JBBLXS010001497">
    <property type="protein sequence ID" value="MEK0189669.1"/>
    <property type="molecule type" value="Genomic_DNA"/>
</dbReference>
<accession>A0ABU8YZ21</accession>
<protein>
    <submittedName>
        <fullName evidence="1">Insulinase family protein</fullName>
    </submittedName>
</protein>
<dbReference type="Gene3D" id="3.30.830.10">
    <property type="entry name" value="Metalloenzyme, LuxS/M16 peptidase-like"/>
    <property type="match status" value="1"/>
</dbReference>
<dbReference type="SUPFAM" id="SSF63411">
    <property type="entry name" value="LuxS/MPP-like metallohydrolase"/>
    <property type="match status" value="1"/>
</dbReference>
<evidence type="ECO:0000313" key="1">
    <source>
        <dbReference type="EMBL" id="MEK0189669.1"/>
    </source>
</evidence>
<keyword evidence="2" id="KW-1185">Reference proteome</keyword>
<proteinExistence type="predicted"/>
<dbReference type="InterPro" id="IPR011249">
    <property type="entry name" value="Metalloenz_LuxS/M16"/>
</dbReference>
<reference evidence="1 2" key="1">
    <citation type="journal article" date="2020" name="Harmful Algae">
        <title>Molecular and morphological characterization of a novel dihydroanatoxin-a producing Microcoleus species (cyanobacteria) from the Russian River, California, USA.</title>
        <authorList>
            <person name="Conklin K.Y."/>
            <person name="Stancheva R."/>
            <person name="Otten T.G."/>
            <person name="Fadness R."/>
            <person name="Boyer G.L."/>
            <person name="Read B."/>
            <person name="Zhang X."/>
            <person name="Sheath R.G."/>
        </authorList>
    </citation>
    <scope>NUCLEOTIDE SEQUENCE [LARGE SCALE GENOMIC DNA]</scope>
    <source>
        <strain evidence="1 2">PTRS2</strain>
    </source>
</reference>
<comment type="caution">
    <text evidence="1">The sequence shown here is derived from an EMBL/GenBank/DDBJ whole genome shotgun (WGS) entry which is preliminary data.</text>
</comment>
<sequence length="54" mass="5914">MSQLLTALEFPANIWKLNNGLTVIHQHLKATPVVALDVWVKAGATLEPDSWSGM</sequence>
<dbReference type="Proteomes" id="UP001384579">
    <property type="component" value="Unassembled WGS sequence"/>
</dbReference>
<organism evidence="1 2">
    <name type="scientific">Microcoleus anatoxicus PTRS2</name>
    <dbReference type="NCBI Taxonomy" id="2705321"/>
    <lineage>
        <taxon>Bacteria</taxon>
        <taxon>Bacillati</taxon>
        <taxon>Cyanobacteriota</taxon>
        <taxon>Cyanophyceae</taxon>
        <taxon>Oscillatoriophycideae</taxon>
        <taxon>Oscillatoriales</taxon>
        <taxon>Microcoleaceae</taxon>
        <taxon>Microcoleus</taxon>
        <taxon>Microcoleus anatoxicus</taxon>
    </lineage>
</organism>
<gene>
    <name evidence="1" type="ORF">WMG39_33220</name>
</gene>
<evidence type="ECO:0000313" key="2">
    <source>
        <dbReference type="Proteomes" id="UP001384579"/>
    </source>
</evidence>
<name>A0ABU8YZ21_9CYAN</name>